<protein>
    <recommendedName>
        <fullName evidence="13">BTB domain-containing protein</fullName>
    </recommendedName>
</protein>
<dbReference type="PROSITE" id="PS00028">
    <property type="entry name" value="ZINC_FINGER_C2H2_1"/>
    <property type="match status" value="4"/>
</dbReference>
<dbReference type="PANTHER" id="PTHR23110:SF93">
    <property type="entry name" value="ZINC FINGER AND BTB DOMAIN-CONTAINING PROTEIN 14-LIKE PROTEIN"/>
    <property type="match status" value="1"/>
</dbReference>
<dbReference type="SUPFAM" id="SSF57667">
    <property type="entry name" value="beta-beta-alpha zinc fingers"/>
    <property type="match status" value="2"/>
</dbReference>
<evidence type="ECO:0008006" key="13">
    <source>
        <dbReference type="Google" id="ProtNLM"/>
    </source>
</evidence>
<evidence type="ECO:0000259" key="9">
    <source>
        <dbReference type="PROSITE" id="PS50097"/>
    </source>
</evidence>
<organism evidence="11 12">
    <name type="scientific">Photinus pyralis</name>
    <name type="common">Common eastern firefly</name>
    <name type="synonym">Lampyris pyralis</name>
    <dbReference type="NCBI Taxonomy" id="7054"/>
    <lineage>
        <taxon>Eukaryota</taxon>
        <taxon>Metazoa</taxon>
        <taxon>Ecdysozoa</taxon>
        <taxon>Arthropoda</taxon>
        <taxon>Hexapoda</taxon>
        <taxon>Insecta</taxon>
        <taxon>Pterygota</taxon>
        <taxon>Neoptera</taxon>
        <taxon>Endopterygota</taxon>
        <taxon>Coleoptera</taxon>
        <taxon>Polyphaga</taxon>
        <taxon>Elateriformia</taxon>
        <taxon>Elateroidea</taxon>
        <taxon>Lampyridae</taxon>
        <taxon>Lampyrinae</taxon>
        <taxon>Photinus</taxon>
    </lineage>
</organism>
<gene>
    <name evidence="11" type="ORF">PPYR_00950</name>
</gene>
<dbReference type="GO" id="GO:0006357">
    <property type="term" value="P:regulation of transcription by RNA polymerase II"/>
    <property type="evidence" value="ECO:0007669"/>
    <property type="project" value="TreeGrafter"/>
</dbReference>
<keyword evidence="4 7" id="KW-0863">Zinc-finger</keyword>
<dbReference type="InterPro" id="IPR011333">
    <property type="entry name" value="SKP1/BTB/POZ_sf"/>
</dbReference>
<dbReference type="GO" id="GO:0048666">
    <property type="term" value="P:neuron development"/>
    <property type="evidence" value="ECO:0007669"/>
    <property type="project" value="UniProtKB-ARBA"/>
</dbReference>
<dbReference type="InParanoid" id="A0A5N4B3M9"/>
<accession>A0A5N4B3M9</accession>
<dbReference type="EMBL" id="VVIM01000001">
    <property type="protein sequence ID" value="KAB0803980.1"/>
    <property type="molecule type" value="Genomic_DNA"/>
</dbReference>
<reference evidence="11 12" key="1">
    <citation type="journal article" date="2018" name="Elife">
        <title>Firefly genomes illuminate parallel origins of bioluminescence in beetles.</title>
        <authorList>
            <person name="Fallon T.R."/>
            <person name="Lower S.E."/>
            <person name="Chang C.H."/>
            <person name="Bessho-Uehara M."/>
            <person name="Martin G.J."/>
            <person name="Bewick A.J."/>
            <person name="Behringer M."/>
            <person name="Debat H.J."/>
            <person name="Wong I."/>
            <person name="Day J.C."/>
            <person name="Suvorov A."/>
            <person name="Silva C.J."/>
            <person name="Stanger-Hall K.F."/>
            <person name="Hall D.W."/>
            <person name="Schmitz R.J."/>
            <person name="Nelson D.R."/>
            <person name="Lewis S.M."/>
            <person name="Shigenobu S."/>
            <person name="Bybee S.M."/>
            <person name="Larracuente A.M."/>
            <person name="Oba Y."/>
            <person name="Weng J.K."/>
        </authorList>
    </citation>
    <scope>NUCLEOTIDE SEQUENCE [LARGE SCALE GENOMIC DNA]</scope>
    <source>
        <strain evidence="11">1611_PpyrPB1</strain>
        <tissue evidence="11">Whole body</tissue>
    </source>
</reference>
<keyword evidence="2" id="KW-0479">Metal-binding</keyword>
<dbReference type="PROSITE" id="PS50157">
    <property type="entry name" value="ZINC_FINGER_C2H2_2"/>
    <property type="match status" value="3"/>
</dbReference>
<comment type="subcellular location">
    <subcellularLocation>
        <location evidence="1">Nucleus</location>
    </subcellularLocation>
</comment>
<dbReference type="GO" id="GO:0003682">
    <property type="term" value="F:chromatin binding"/>
    <property type="evidence" value="ECO:0007669"/>
    <property type="project" value="UniProtKB-ARBA"/>
</dbReference>
<keyword evidence="5" id="KW-0862">Zinc</keyword>
<evidence type="ECO:0000256" key="2">
    <source>
        <dbReference type="ARBA" id="ARBA00022723"/>
    </source>
</evidence>
<evidence type="ECO:0000256" key="3">
    <source>
        <dbReference type="ARBA" id="ARBA00022737"/>
    </source>
</evidence>
<dbReference type="PROSITE" id="PS50097">
    <property type="entry name" value="BTB"/>
    <property type="match status" value="1"/>
</dbReference>
<evidence type="ECO:0000313" key="11">
    <source>
        <dbReference type="EMBL" id="KAB0803980.1"/>
    </source>
</evidence>
<dbReference type="AlphaFoldDB" id="A0A5N4B3M9"/>
<dbReference type="SUPFAM" id="SSF54695">
    <property type="entry name" value="POZ domain"/>
    <property type="match status" value="1"/>
</dbReference>
<dbReference type="GO" id="GO:0000785">
    <property type="term" value="C:chromatin"/>
    <property type="evidence" value="ECO:0007669"/>
    <property type="project" value="UniProtKB-ARBA"/>
</dbReference>
<keyword evidence="3" id="KW-0677">Repeat</keyword>
<dbReference type="GO" id="GO:0005634">
    <property type="term" value="C:nucleus"/>
    <property type="evidence" value="ECO:0007669"/>
    <property type="project" value="UniProtKB-SubCell"/>
</dbReference>
<feature type="domain" description="BTB" evidence="9">
    <location>
        <begin position="86"/>
        <end position="157"/>
    </location>
</feature>
<dbReference type="SMART" id="SM00225">
    <property type="entry name" value="BTB"/>
    <property type="match status" value="1"/>
</dbReference>
<dbReference type="Proteomes" id="UP000327044">
    <property type="component" value="Unassembled WGS sequence"/>
</dbReference>
<dbReference type="GO" id="GO:0040029">
    <property type="term" value="P:epigenetic regulation of gene expression"/>
    <property type="evidence" value="ECO:0007669"/>
    <property type="project" value="UniProtKB-ARBA"/>
</dbReference>
<dbReference type="InterPro" id="IPR013087">
    <property type="entry name" value="Znf_C2H2_type"/>
</dbReference>
<dbReference type="InterPro" id="IPR051095">
    <property type="entry name" value="Dros_DevTransReg"/>
</dbReference>
<dbReference type="GO" id="GO:0008270">
    <property type="term" value="F:zinc ion binding"/>
    <property type="evidence" value="ECO:0007669"/>
    <property type="project" value="UniProtKB-KW"/>
</dbReference>
<evidence type="ECO:0000256" key="8">
    <source>
        <dbReference type="SAM" id="MobiDB-lite"/>
    </source>
</evidence>
<evidence type="ECO:0000256" key="7">
    <source>
        <dbReference type="PROSITE-ProRule" id="PRU00042"/>
    </source>
</evidence>
<dbReference type="GO" id="GO:0048513">
    <property type="term" value="P:animal organ development"/>
    <property type="evidence" value="ECO:0007669"/>
    <property type="project" value="UniProtKB-ARBA"/>
</dbReference>
<dbReference type="InterPro" id="IPR000210">
    <property type="entry name" value="BTB/POZ_dom"/>
</dbReference>
<dbReference type="Pfam" id="PF00651">
    <property type="entry name" value="BTB"/>
    <property type="match status" value="1"/>
</dbReference>
<evidence type="ECO:0000256" key="1">
    <source>
        <dbReference type="ARBA" id="ARBA00004123"/>
    </source>
</evidence>
<feature type="domain" description="C2H2-type" evidence="10">
    <location>
        <begin position="335"/>
        <end position="362"/>
    </location>
</feature>
<dbReference type="SMART" id="SM00355">
    <property type="entry name" value="ZnF_C2H2"/>
    <property type="match status" value="4"/>
</dbReference>
<name>A0A5N4B3M9_PHOPY</name>
<evidence type="ECO:0000259" key="10">
    <source>
        <dbReference type="PROSITE" id="PS50157"/>
    </source>
</evidence>
<evidence type="ECO:0000256" key="5">
    <source>
        <dbReference type="ARBA" id="ARBA00022833"/>
    </source>
</evidence>
<feature type="domain" description="C2H2-type" evidence="10">
    <location>
        <begin position="461"/>
        <end position="484"/>
    </location>
</feature>
<dbReference type="Pfam" id="PF00096">
    <property type="entry name" value="zf-C2H2"/>
    <property type="match status" value="1"/>
</dbReference>
<dbReference type="GO" id="GO:0043565">
    <property type="term" value="F:sequence-specific DNA binding"/>
    <property type="evidence" value="ECO:0007669"/>
    <property type="project" value="UniProtKB-ARBA"/>
</dbReference>
<evidence type="ECO:0000256" key="4">
    <source>
        <dbReference type="ARBA" id="ARBA00022771"/>
    </source>
</evidence>
<dbReference type="Gene3D" id="3.30.710.10">
    <property type="entry name" value="Potassium Channel Kv1.1, Chain A"/>
    <property type="match status" value="1"/>
</dbReference>
<dbReference type="OrthoDB" id="6077919at2759"/>
<keyword evidence="12" id="KW-1185">Reference proteome</keyword>
<feature type="domain" description="C2H2-type" evidence="10">
    <location>
        <begin position="433"/>
        <end position="460"/>
    </location>
</feature>
<dbReference type="Gene3D" id="3.30.160.60">
    <property type="entry name" value="Classic Zinc Finger"/>
    <property type="match status" value="3"/>
</dbReference>
<feature type="compositionally biased region" description="Polar residues" evidence="8">
    <location>
        <begin position="193"/>
        <end position="229"/>
    </location>
</feature>
<keyword evidence="6" id="KW-0539">Nucleus</keyword>
<feature type="compositionally biased region" description="Polar residues" evidence="8">
    <location>
        <begin position="241"/>
        <end position="252"/>
    </location>
</feature>
<dbReference type="InterPro" id="IPR036236">
    <property type="entry name" value="Znf_C2H2_sf"/>
</dbReference>
<dbReference type="GO" id="GO:0003006">
    <property type="term" value="P:developmental process involved in reproduction"/>
    <property type="evidence" value="ECO:0007669"/>
    <property type="project" value="UniProtKB-ARBA"/>
</dbReference>
<evidence type="ECO:0000256" key="6">
    <source>
        <dbReference type="ARBA" id="ARBA00023242"/>
    </source>
</evidence>
<comment type="caution">
    <text evidence="11">The sequence shown here is derived from an EMBL/GenBank/DDBJ whole genome shotgun (WGS) entry which is preliminary data.</text>
</comment>
<sequence length="507" mass="58125">MAFYDWWMKINRGRPILSILYETLKYNFILTVQRIDSSELCADFYLCETYSSTMTDSSENYQLKWHSYSSHLHSCVASSLTTETFADVSLCTMDGHFIMAHRFVLSACSQYLHQVLKHQQKMTTTLPLVIILPPEISYRTIKTLINYMYSGETTVSKDILENVLKGGDILKVKGLWRPKEDRPNEKKLAKVQEQLNGTKSVSGNVTPTSTASETVTDITKQTESSTEQSPAIKKSDLPNKNAVTENTETSASPKDLNRTENRDEKITTLAISGLGQSSNLQYLVIKDEPIEWSELEEEEMEILENADMFNTEVDIKPEVIMNDNEEKEEELYSPLTCELCSETFTLPAEWVRHIQTHTDMLPAKRQRRGRSTDEDSETFPPLHCDMCQKFYATPAEWVRHIQNAHTEFELRVSNKTLPTKPIRVSRQEGSTHKICTMCNKKFPSHASMLIHKRTHTGEKPYMCEHCQKGFNVKSNLLRHLRTLHDKIVSSTEVDYKDDGKSSSNSDF</sequence>
<dbReference type="PANTHER" id="PTHR23110">
    <property type="entry name" value="BTB DOMAIN TRANSCRIPTION FACTOR"/>
    <property type="match status" value="1"/>
</dbReference>
<feature type="region of interest" description="Disordered" evidence="8">
    <location>
        <begin position="192"/>
        <end position="261"/>
    </location>
</feature>
<evidence type="ECO:0000313" key="12">
    <source>
        <dbReference type="Proteomes" id="UP000327044"/>
    </source>
</evidence>
<dbReference type="Pfam" id="PF12874">
    <property type="entry name" value="zf-met"/>
    <property type="match status" value="1"/>
</dbReference>
<dbReference type="FunFam" id="3.30.160.60:FF:000690">
    <property type="entry name" value="Zinc finger protein 354C"/>
    <property type="match status" value="1"/>
</dbReference>
<proteinExistence type="predicted"/>